<name>A0AAP3CFQ3_BACVA</name>
<dbReference type="EMBL" id="JALAOH010000006">
    <property type="protein sequence ID" value="MCY8315762.1"/>
    <property type="molecule type" value="Genomic_DNA"/>
</dbReference>
<dbReference type="GeneID" id="76979207"/>
<evidence type="ECO:0000313" key="2">
    <source>
        <dbReference type="Proteomes" id="UP001067121"/>
    </source>
</evidence>
<sequence length="123" mass="13667">MKQVYKYDENFIFVEPVLVYEKDGVGNYVIPGFCTEIEPPDSPSLFKPKFDPVLRGWVEGATQTEIDEILSHAKSSEDQSPIEMLKAQNAAIMVQLAESQNQAETQAKMIADLLLMLAEGGEA</sequence>
<proteinExistence type="predicted"/>
<accession>A0AAP3CFQ3</accession>
<reference evidence="1" key="1">
    <citation type="submission" date="2022-02" db="EMBL/GenBank/DDBJ databases">
        <title>Crop Bioprotection Bacillus Genome Sequencing.</title>
        <authorList>
            <person name="Dunlap C."/>
        </authorList>
    </citation>
    <scope>NUCLEOTIDE SEQUENCE</scope>
    <source>
        <strain evidence="1">98-1</strain>
    </source>
</reference>
<gene>
    <name evidence="1" type="ORF">MOC71_03140</name>
</gene>
<dbReference type="AlphaFoldDB" id="A0AAP3CFQ3"/>
<evidence type="ECO:0000313" key="1">
    <source>
        <dbReference type="EMBL" id="MCY8315762.1"/>
    </source>
</evidence>
<organism evidence="1 2">
    <name type="scientific">Bacillus vallismortis</name>
    <dbReference type="NCBI Taxonomy" id="72361"/>
    <lineage>
        <taxon>Bacteria</taxon>
        <taxon>Bacillati</taxon>
        <taxon>Bacillota</taxon>
        <taxon>Bacilli</taxon>
        <taxon>Bacillales</taxon>
        <taxon>Bacillaceae</taxon>
        <taxon>Bacillus</taxon>
    </lineage>
</organism>
<comment type="caution">
    <text evidence="1">The sequence shown here is derived from an EMBL/GenBank/DDBJ whole genome shotgun (WGS) entry which is preliminary data.</text>
</comment>
<dbReference type="RefSeq" id="WP_060399168.1">
    <property type="nucleotide sequence ID" value="NZ_JALAOH010000006.1"/>
</dbReference>
<dbReference type="Proteomes" id="UP001067121">
    <property type="component" value="Unassembled WGS sequence"/>
</dbReference>
<protein>
    <submittedName>
        <fullName evidence="1">Uncharacterized protein</fullName>
    </submittedName>
</protein>